<dbReference type="InterPro" id="IPR029044">
    <property type="entry name" value="Nucleotide-diphossugar_trans"/>
</dbReference>
<protein>
    <submittedName>
        <fullName evidence="2">Glycosyltransferase, GT2 family</fullName>
    </submittedName>
</protein>
<accession>A0A1H3APM8</accession>
<dbReference type="OrthoDB" id="9805612at2"/>
<dbReference type="RefSeq" id="WP_093035674.1">
    <property type="nucleotide sequence ID" value="NZ_FNNZ01000020.1"/>
</dbReference>
<dbReference type="Pfam" id="PF00535">
    <property type="entry name" value="Glycos_transf_2"/>
    <property type="match status" value="1"/>
</dbReference>
<dbReference type="InterPro" id="IPR001173">
    <property type="entry name" value="Glyco_trans_2-like"/>
</dbReference>
<dbReference type="EMBL" id="FNNZ01000020">
    <property type="protein sequence ID" value="SDX31094.1"/>
    <property type="molecule type" value="Genomic_DNA"/>
</dbReference>
<feature type="domain" description="Glycosyltransferase 2-like" evidence="1">
    <location>
        <begin position="9"/>
        <end position="153"/>
    </location>
</feature>
<reference evidence="3" key="1">
    <citation type="submission" date="2016-10" db="EMBL/GenBank/DDBJ databases">
        <authorList>
            <person name="Varghese N."/>
            <person name="Submissions S."/>
        </authorList>
    </citation>
    <scope>NUCLEOTIDE SEQUENCE [LARGE SCALE GENOMIC DNA]</scope>
    <source>
        <strain evidence="3">DSM 217</strain>
    </source>
</reference>
<name>A0A1H3APM8_THIRO</name>
<proteinExistence type="predicted"/>
<dbReference type="PANTHER" id="PTHR43685:SF14">
    <property type="entry name" value="GLYCOSYLTRANSFERASE 2-LIKE DOMAIN-CONTAINING PROTEIN"/>
    <property type="match status" value="1"/>
</dbReference>
<dbReference type="Gene3D" id="3.90.550.10">
    <property type="entry name" value="Spore Coat Polysaccharide Biosynthesis Protein SpsA, Chain A"/>
    <property type="match status" value="1"/>
</dbReference>
<dbReference type="STRING" id="1058.SAMN05421783_12080"/>
<dbReference type="PANTHER" id="PTHR43685">
    <property type="entry name" value="GLYCOSYLTRANSFERASE"/>
    <property type="match status" value="1"/>
</dbReference>
<sequence length="315" mass="35276">MSTERLRISAVVCTRNRVDFLVEALRSLRGQTLDPEWFEILVVDNHSHDGTADLVWGLAEKQPNLRYLFEPELGLSHARNLGWRTARAPFVAYLDDDAVAAPDWLEKILLAFDQVLPTPGCVCGRVVPIWGKDRPVWLNDTLGRYYSILERSDPPGWLTDNAFCGANMAFPSALLARLGGFDTELGRRGANLLSNEELLMSKRLRASGLAIYYDPTIGVRHHIPAARLTRGWIIRRVYWQGVSNAIVWRRLEAADTTRRLKAGVRSLQSILSLAGRLTRTLVSRDANHVFDTALRLVGRGGYLVGLLAPGRARAR</sequence>
<dbReference type="GO" id="GO:0016740">
    <property type="term" value="F:transferase activity"/>
    <property type="evidence" value="ECO:0007669"/>
    <property type="project" value="UniProtKB-KW"/>
</dbReference>
<dbReference type="Proteomes" id="UP000198816">
    <property type="component" value="Unassembled WGS sequence"/>
</dbReference>
<dbReference type="SUPFAM" id="SSF53448">
    <property type="entry name" value="Nucleotide-diphospho-sugar transferases"/>
    <property type="match status" value="1"/>
</dbReference>
<keyword evidence="3" id="KW-1185">Reference proteome</keyword>
<evidence type="ECO:0000313" key="2">
    <source>
        <dbReference type="EMBL" id="SDX31094.1"/>
    </source>
</evidence>
<evidence type="ECO:0000313" key="3">
    <source>
        <dbReference type="Proteomes" id="UP000198816"/>
    </source>
</evidence>
<keyword evidence="2" id="KW-0808">Transferase</keyword>
<dbReference type="AlphaFoldDB" id="A0A1H3APM8"/>
<evidence type="ECO:0000259" key="1">
    <source>
        <dbReference type="Pfam" id="PF00535"/>
    </source>
</evidence>
<gene>
    <name evidence="2" type="ORF">SAMN05421783_12080</name>
</gene>
<organism evidence="2 3">
    <name type="scientific">Thiocapsa roseopersicina</name>
    <dbReference type="NCBI Taxonomy" id="1058"/>
    <lineage>
        <taxon>Bacteria</taxon>
        <taxon>Pseudomonadati</taxon>
        <taxon>Pseudomonadota</taxon>
        <taxon>Gammaproteobacteria</taxon>
        <taxon>Chromatiales</taxon>
        <taxon>Chromatiaceae</taxon>
        <taxon>Thiocapsa</taxon>
    </lineage>
</organism>
<dbReference type="InterPro" id="IPR050834">
    <property type="entry name" value="Glycosyltransf_2"/>
</dbReference>